<keyword evidence="4" id="KW-1015">Disulfide bond</keyword>
<dbReference type="InterPro" id="IPR036249">
    <property type="entry name" value="Thioredoxin-like_sf"/>
</dbReference>
<dbReference type="PANTHER" id="PTHR42852:SF6">
    <property type="entry name" value="THIOL:DISULFIDE INTERCHANGE PROTEIN DSBE"/>
    <property type="match status" value="1"/>
</dbReference>
<dbReference type="STRING" id="525904.Tter_1492"/>
<dbReference type="GO" id="GO:0016491">
    <property type="term" value="F:oxidoreductase activity"/>
    <property type="evidence" value="ECO:0007669"/>
    <property type="project" value="InterPro"/>
</dbReference>
<dbReference type="GO" id="GO:0030313">
    <property type="term" value="C:cell envelope"/>
    <property type="evidence" value="ECO:0007669"/>
    <property type="project" value="UniProtKB-SubCell"/>
</dbReference>
<dbReference type="AlphaFoldDB" id="D1CC83"/>
<dbReference type="Pfam" id="PF00578">
    <property type="entry name" value="AhpC-TSA"/>
    <property type="match status" value="1"/>
</dbReference>
<dbReference type="KEGG" id="ttr:Tter_1492"/>
<name>D1CC83_THET1</name>
<keyword evidence="9" id="KW-1185">Reference proteome</keyword>
<dbReference type="InterPro" id="IPR050553">
    <property type="entry name" value="Thioredoxin_ResA/DsbE_sf"/>
</dbReference>
<dbReference type="CDD" id="cd02966">
    <property type="entry name" value="TlpA_like_family"/>
    <property type="match status" value="1"/>
</dbReference>
<dbReference type="PROSITE" id="PS51352">
    <property type="entry name" value="THIOREDOXIN_2"/>
    <property type="match status" value="1"/>
</dbReference>
<dbReference type="eggNOG" id="COG0526">
    <property type="taxonomic scope" value="Bacteria"/>
</dbReference>
<feature type="transmembrane region" description="Helical" evidence="6">
    <location>
        <begin position="20"/>
        <end position="40"/>
    </location>
</feature>
<evidence type="ECO:0000256" key="4">
    <source>
        <dbReference type="ARBA" id="ARBA00023157"/>
    </source>
</evidence>
<keyword evidence="5" id="KW-0676">Redox-active center</keyword>
<evidence type="ECO:0000256" key="2">
    <source>
        <dbReference type="ARBA" id="ARBA00022748"/>
    </source>
</evidence>
<keyword evidence="2" id="KW-0201">Cytochrome c-type biogenesis</keyword>
<keyword evidence="6" id="KW-1133">Transmembrane helix</keyword>
<dbReference type="OrthoDB" id="9813820at2"/>
<dbReference type="GO" id="GO:0017004">
    <property type="term" value="P:cytochrome complex assembly"/>
    <property type="evidence" value="ECO:0007669"/>
    <property type="project" value="UniProtKB-KW"/>
</dbReference>
<evidence type="ECO:0000313" key="8">
    <source>
        <dbReference type="EMBL" id="ACZ42398.1"/>
    </source>
</evidence>
<dbReference type="RefSeq" id="WP_012875433.1">
    <property type="nucleotide sequence ID" value="NC_013525.1"/>
</dbReference>
<comment type="subcellular location">
    <subcellularLocation>
        <location evidence="1">Cell envelope</location>
    </subcellularLocation>
</comment>
<organism evidence="8 9">
    <name type="scientific">Thermobaculum terrenum (strain ATCC BAA-798 / CCMEE 7001 / YNP1)</name>
    <dbReference type="NCBI Taxonomy" id="525904"/>
    <lineage>
        <taxon>Bacteria</taxon>
        <taxon>Bacillati</taxon>
        <taxon>Chloroflexota</taxon>
        <taxon>Chloroflexia</taxon>
        <taxon>Candidatus Thermobaculales</taxon>
        <taxon>Candidatus Thermobaculaceae</taxon>
        <taxon>Thermobaculum</taxon>
    </lineage>
</organism>
<gene>
    <name evidence="8" type="ordered locus">Tter_1492</name>
</gene>
<keyword evidence="6" id="KW-0472">Membrane</keyword>
<reference evidence="9" key="1">
    <citation type="journal article" date="2010" name="Stand. Genomic Sci.">
        <title>Complete genome sequence of 'Thermobaculum terrenum' type strain (YNP1).</title>
        <authorList>
            <person name="Kiss H."/>
            <person name="Cleland D."/>
            <person name="Lapidus A."/>
            <person name="Lucas S."/>
            <person name="Glavina Del Rio T."/>
            <person name="Nolan M."/>
            <person name="Tice H."/>
            <person name="Han C."/>
            <person name="Goodwin L."/>
            <person name="Pitluck S."/>
            <person name="Liolios K."/>
            <person name="Ivanova N."/>
            <person name="Mavromatis K."/>
            <person name="Ovchinnikova G."/>
            <person name="Pati A."/>
            <person name="Chen A."/>
            <person name="Palaniappan K."/>
            <person name="Land M."/>
            <person name="Hauser L."/>
            <person name="Chang Y."/>
            <person name="Jeffries C."/>
            <person name="Lu M."/>
            <person name="Brettin T."/>
            <person name="Detter J."/>
            <person name="Goker M."/>
            <person name="Tindall B."/>
            <person name="Beck B."/>
            <person name="McDermott T."/>
            <person name="Woyke T."/>
            <person name="Bristow J."/>
            <person name="Eisen J."/>
            <person name="Markowitz V."/>
            <person name="Hugenholtz P."/>
            <person name="Kyrpides N."/>
            <person name="Klenk H."/>
            <person name="Cheng J."/>
        </authorList>
    </citation>
    <scope>NUCLEOTIDE SEQUENCE [LARGE SCALE GENOMIC DNA]</scope>
    <source>
        <strain evidence="9">ATCC BAA-798 / YNP1</strain>
    </source>
</reference>
<keyword evidence="6" id="KW-0812">Transmembrane</keyword>
<dbReference type="SUPFAM" id="SSF52833">
    <property type="entry name" value="Thioredoxin-like"/>
    <property type="match status" value="1"/>
</dbReference>
<evidence type="ECO:0000256" key="5">
    <source>
        <dbReference type="ARBA" id="ARBA00023284"/>
    </source>
</evidence>
<dbReference type="InterPro" id="IPR013766">
    <property type="entry name" value="Thioredoxin_domain"/>
</dbReference>
<keyword evidence="3" id="KW-0735">Signal-anchor</keyword>
<dbReference type="InterPro" id="IPR000866">
    <property type="entry name" value="AhpC/TSA"/>
</dbReference>
<dbReference type="GO" id="GO:0016209">
    <property type="term" value="F:antioxidant activity"/>
    <property type="evidence" value="ECO:0007669"/>
    <property type="project" value="InterPro"/>
</dbReference>
<accession>D1CC83</accession>
<dbReference type="PANTHER" id="PTHR42852">
    <property type="entry name" value="THIOL:DISULFIDE INTERCHANGE PROTEIN DSBE"/>
    <property type="match status" value="1"/>
</dbReference>
<dbReference type="EMBL" id="CP001825">
    <property type="protein sequence ID" value="ACZ42398.1"/>
    <property type="molecule type" value="Genomic_DNA"/>
</dbReference>
<dbReference type="Gene3D" id="3.40.30.10">
    <property type="entry name" value="Glutaredoxin"/>
    <property type="match status" value="1"/>
</dbReference>
<protein>
    <submittedName>
        <fullName evidence="8">Alkyl hydroperoxide reductase/ Thiol specific antioxidant/ Mal allergen</fullName>
    </submittedName>
</protein>
<evidence type="ECO:0000256" key="1">
    <source>
        <dbReference type="ARBA" id="ARBA00004196"/>
    </source>
</evidence>
<proteinExistence type="predicted"/>
<sequence length="193" mass="21190">MAVYNSEEEIRNSKKSNQRLLVGLIILASILAALLAWMFLSSSRNSVSLPSRPIKVGDQVPNWTITMMDGKHIDMRDLRGSPVWLNFWASWCGPCRAEMPDMAIVGKKFESKGGKLIAINVGESEGTIRSYLETTGLQGLPVAMDSDGKIANALGIYTLPVHVFITPDGKVVDVHMGSLDAKAMEEELSKIQR</sequence>
<dbReference type="Proteomes" id="UP000000323">
    <property type="component" value="Chromosome 1"/>
</dbReference>
<evidence type="ECO:0000256" key="3">
    <source>
        <dbReference type="ARBA" id="ARBA00022968"/>
    </source>
</evidence>
<evidence type="ECO:0000256" key="6">
    <source>
        <dbReference type="SAM" id="Phobius"/>
    </source>
</evidence>
<feature type="domain" description="Thioredoxin" evidence="7">
    <location>
        <begin position="54"/>
        <end position="193"/>
    </location>
</feature>
<dbReference type="HOGENOM" id="CLU_042529_11_2_0"/>
<evidence type="ECO:0000259" key="7">
    <source>
        <dbReference type="PROSITE" id="PS51352"/>
    </source>
</evidence>
<evidence type="ECO:0000313" key="9">
    <source>
        <dbReference type="Proteomes" id="UP000000323"/>
    </source>
</evidence>